<dbReference type="eggNOG" id="KOG1664">
    <property type="taxonomic scope" value="Eukaryota"/>
</dbReference>
<evidence type="ECO:0000256" key="3">
    <source>
        <dbReference type="ARBA" id="ARBA00023065"/>
    </source>
</evidence>
<dbReference type="Gene3D" id="3.30.2320.30">
    <property type="entry name" value="ATP synthase, E subunit, C-terminal"/>
    <property type="match status" value="1"/>
</dbReference>
<dbReference type="FunCoup" id="A0A0L0H9J9">
    <property type="interactions" value="255"/>
</dbReference>
<dbReference type="Pfam" id="PF01991">
    <property type="entry name" value="vATP-synt_E"/>
    <property type="match status" value="1"/>
</dbReference>
<keyword evidence="2" id="KW-0813">Transport</keyword>
<dbReference type="VEuPathDB" id="FungiDB:SPPG_07258"/>
<dbReference type="GO" id="GO:0046961">
    <property type="term" value="F:proton-transporting ATPase activity, rotational mechanism"/>
    <property type="evidence" value="ECO:0007669"/>
    <property type="project" value="InterPro"/>
</dbReference>
<evidence type="ECO:0000256" key="2">
    <source>
        <dbReference type="ARBA" id="ARBA00022448"/>
    </source>
</evidence>
<dbReference type="GeneID" id="27690484"/>
<dbReference type="SUPFAM" id="SSF160527">
    <property type="entry name" value="V-type ATPase subunit E-like"/>
    <property type="match status" value="1"/>
</dbReference>
<dbReference type="GO" id="GO:0000329">
    <property type="term" value="C:fungal-type vacuole membrane"/>
    <property type="evidence" value="ECO:0007669"/>
    <property type="project" value="EnsemblFungi"/>
</dbReference>
<sequence>MAGRLNDNEVAQEMSKMVSFIKQEALEKAREVKIKADEEFNIEKAKIVRQETVAIEAFYQKKMKQAEVQRKIAQSNHVNKCRLKVLQARQQVLNELLAEARSRLVEISNDRSKYQTLLKDLILQSLYQLMEREVKVNCRQKDVDLVKEAIEQAKQAYEKEVGSSPHVVIDEANPLPEKSAGGVVVSAHEGRIRVSNTLETRLELLAEQMLPDIRILLFGPSENRKFYN</sequence>
<dbReference type="GO" id="GO:0000221">
    <property type="term" value="C:vacuolar proton-transporting V-type ATPase, V1 domain"/>
    <property type="evidence" value="ECO:0007669"/>
    <property type="project" value="EnsemblFungi"/>
</dbReference>
<dbReference type="RefSeq" id="XP_016605368.1">
    <property type="nucleotide sequence ID" value="XM_016755420.1"/>
</dbReference>
<keyword evidence="3" id="KW-0406">Ion transport</keyword>
<dbReference type="AlphaFoldDB" id="A0A0L0H9J9"/>
<dbReference type="EMBL" id="KQ257464">
    <property type="protein sequence ID" value="KNC97328.1"/>
    <property type="molecule type" value="Genomic_DNA"/>
</dbReference>
<dbReference type="InParanoid" id="A0A0L0H9J9"/>
<evidence type="ECO:0000313" key="4">
    <source>
        <dbReference type="EMBL" id="KNC97328.1"/>
    </source>
</evidence>
<accession>A0A0L0H9J9</accession>
<dbReference type="PANTHER" id="PTHR45715">
    <property type="entry name" value="ATPASE H+-TRANSPORTING V1 SUBUNIT E1A-RELATED"/>
    <property type="match status" value="1"/>
</dbReference>
<reference evidence="4 5" key="1">
    <citation type="submission" date="2009-08" db="EMBL/GenBank/DDBJ databases">
        <title>The Genome Sequence of Spizellomyces punctatus strain DAOM BR117.</title>
        <authorList>
            <consortium name="The Broad Institute Genome Sequencing Platform"/>
            <person name="Russ C."/>
            <person name="Cuomo C."/>
            <person name="Shea T."/>
            <person name="Young S.K."/>
            <person name="Zeng Q."/>
            <person name="Koehrsen M."/>
            <person name="Haas B."/>
            <person name="Borodovsky M."/>
            <person name="Guigo R."/>
            <person name="Alvarado L."/>
            <person name="Berlin A."/>
            <person name="Bochicchio J."/>
            <person name="Borenstein D."/>
            <person name="Chapman S."/>
            <person name="Chen Z."/>
            <person name="Engels R."/>
            <person name="Freedman E."/>
            <person name="Gellesch M."/>
            <person name="Goldberg J."/>
            <person name="Griggs A."/>
            <person name="Gujja S."/>
            <person name="Heiman D."/>
            <person name="Hepburn T."/>
            <person name="Howarth C."/>
            <person name="Jen D."/>
            <person name="Larson L."/>
            <person name="Lewis B."/>
            <person name="Mehta T."/>
            <person name="Park D."/>
            <person name="Pearson M."/>
            <person name="Roberts A."/>
            <person name="Saif S."/>
            <person name="Shenoy N."/>
            <person name="Sisk P."/>
            <person name="Stolte C."/>
            <person name="Sykes S."/>
            <person name="Thomson T."/>
            <person name="Walk T."/>
            <person name="White J."/>
            <person name="Yandava C."/>
            <person name="Burger G."/>
            <person name="Gray M.W."/>
            <person name="Holland P.W.H."/>
            <person name="King N."/>
            <person name="Lang F.B.F."/>
            <person name="Roger A.J."/>
            <person name="Ruiz-Trillo I."/>
            <person name="Lander E."/>
            <person name="Nusbaum C."/>
        </authorList>
    </citation>
    <scope>NUCLEOTIDE SEQUENCE [LARGE SCALE GENOMIC DNA]</scope>
    <source>
        <strain evidence="4 5">DAOM BR117</strain>
    </source>
</reference>
<dbReference type="Proteomes" id="UP000053201">
    <property type="component" value="Unassembled WGS sequence"/>
</dbReference>
<comment type="similarity">
    <text evidence="1">Belongs to the V-ATPase E subunit family.</text>
</comment>
<evidence type="ECO:0000256" key="1">
    <source>
        <dbReference type="ARBA" id="ARBA00005901"/>
    </source>
</evidence>
<protein>
    <recommendedName>
        <fullName evidence="6">ATP synthase (E/31 kDa) subunit</fullName>
    </recommendedName>
</protein>
<dbReference type="GO" id="GO:0045121">
    <property type="term" value="C:membrane raft"/>
    <property type="evidence" value="ECO:0007669"/>
    <property type="project" value="EnsemblFungi"/>
</dbReference>
<dbReference type="InterPro" id="IPR002842">
    <property type="entry name" value="ATPase_V1_Esu"/>
</dbReference>
<dbReference type="HAMAP" id="MF_00311">
    <property type="entry name" value="ATP_synth_E_arch"/>
    <property type="match status" value="1"/>
</dbReference>
<organism evidence="4 5">
    <name type="scientific">Spizellomyces punctatus (strain DAOM BR117)</name>
    <dbReference type="NCBI Taxonomy" id="645134"/>
    <lineage>
        <taxon>Eukaryota</taxon>
        <taxon>Fungi</taxon>
        <taxon>Fungi incertae sedis</taxon>
        <taxon>Chytridiomycota</taxon>
        <taxon>Chytridiomycota incertae sedis</taxon>
        <taxon>Chytridiomycetes</taxon>
        <taxon>Spizellomycetales</taxon>
        <taxon>Spizellomycetaceae</taxon>
        <taxon>Spizellomyces</taxon>
    </lineage>
</organism>
<name>A0A0L0H9J9_SPIPD</name>
<dbReference type="OMA" id="QHMMAFI"/>
<dbReference type="InterPro" id="IPR038495">
    <property type="entry name" value="ATPase_E_C"/>
</dbReference>
<gene>
    <name evidence="4" type="ORF">SPPG_07258</name>
</gene>
<dbReference type="STRING" id="645134.A0A0L0H9J9"/>
<dbReference type="OrthoDB" id="10263003at2759"/>
<keyword evidence="5" id="KW-1185">Reference proteome</keyword>
<proteinExistence type="inferred from homology"/>
<evidence type="ECO:0008006" key="6">
    <source>
        <dbReference type="Google" id="ProtNLM"/>
    </source>
</evidence>
<evidence type="ECO:0000313" key="5">
    <source>
        <dbReference type="Proteomes" id="UP000053201"/>
    </source>
</evidence>
<dbReference type="Gene3D" id="6.10.250.1620">
    <property type="match status" value="1"/>
</dbReference>